<dbReference type="AlphaFoldDB" id="A0A2P5BMG8"/>
<evidence type="ECO:0000313" key="2">
    <source>
        <dbReference type="Proteomes" id="UP000237105"/>
    </source>
</evidence>
<name>A0A2P5BMG8_PARAD</name>
<evidence type="ECO:0000313" key="1">
    <source>
        <dbReference type="EMBL" id="PON49999.1"/>
    </source>
</evidence>
<reference evidence="2" key="1">
    <citation type="submission" date="2016-06" db="EMBL/GenBank/DDBJ databases">
        <title>Parallel loss of symbiosis genes in relatives of nitrogen-fixing non-legume Parasponia.</title>
        <authorList>
            <person name="Van Velzen R."/>
            <person name="Holmer R."/>
            <person name="Bu F."/>
            <person name="Rutten L."/>
            <person name="Van Zeijl A."/>
            <person name="Liu W."/>
            <person name="Santuari L."/>
            <person name="Cao Q."/>
            <person name="Sharma T."/>
            <person name="Shen D."/>
            <person name="Roswanjaya Y."/>
            <person name="Wardhani T."/>
            <person name="Kalhor M.S."/>
            <person name="Jansen J."/>
            <person name="Van den Hoogen J."/>
            <person name="Gungor B."/>
            <person name="Hartog M."/>
            <person name="Hontelez J."/>
            <person name="Verver J."/>
            <person name="Yang W.-C."/>
            <person name="Schijlen E."/>
            <person name="Repin R."/>
            <person name="Schilthuizen M."/>
            <person name="Schranz E."/>
            <person name="Heidstra R."/>
            <person name="Miyata K."/>
            <person name="Fedorova E."/>
            <person name="Kohlen W."/>
            <person name="Bisseling T."/>
            <person name="Smit S."/>
            <person name="Geurts R."/>
        </authorList>
    </citation>
    <scope>NUCLEOTIDE SEQUENCE [LARGE SCALE GENOMIC DNA]</scope>
    <source>
        <strain evidence="2">cv. WU1-14</strain>
    </source>
</reference>
<comment type="caution">
    <text evidence="1">The sequence shown here is derived from an EMBL/GenBank/DDBJ whole genome shotgun (WGS) entry which is preliminary data.</text>
</comment>
<dbReference type="Proteomes" id="UP000237105">
    <property type="component" value="Unassembled WGS sequence"/>
</dbReference>
<protein>
    <submittedName>
        <fullName evidence="1">Uncharacterized protein</fullName>
    </submittedName>
</protein>
<sequence>MRCTKDHLCCYLHPTFVKMYPTTKVIDNYVSLYNFLLRKINRKESNSTQLNSTMNRYSHTGFASSLMVHEKQALTLTLTPHISESSRKASHGLCSFPRNKFFSLSGRVRFNNA</sequence>
<gene>
    <name evidence="1" type="ORF">PanWU01x14_226360</name>
</gene>
<dbReference type="OrthoDB" id="10307768at2759"/>
<dbReference type="EMBL" id="JXTB01000251">
    <property type="protein sequence ID" value="PON49999.1"/>
    <property type="molecule type" value="Genomic_DNA"/>
</dbReference>
<organism evidence="1 2">
    <name type="scientific">Parasponia andersonii</name>
    <name type="common">Sponia andersonii</name>
    <dbReference type="NCBI Taxonomy" id="3476"/>
    <lineage>
        <taxon>Eukaryota</taxon>
        <taxon>Viridiplantae</taxon>
        <taxon>Streptophyta</taxon>
        <taxon>Embryophyta</taxon>
        <taxon>Tracheophyta</taxon>
        <taxon>Spermatophyta</taxon>
        <taxon>Magnoliopsida</taxon>
        <taxon>eudicotyledons</taxon>
        <taxon>Gunneridae</taxon>
        <taxon>Pentapetalae</taxon>
        <taxon>rosids</taxon>
        <taxon>fabids</taxon>
        <taxon>Rosales</taxon>
        <taxon>Cannabaceae</taxon>
        <taxon>Parasponia</taxon>
    </lineage>
</organism>
<proteinExistence type="predicted"/>
<keyword evidence="2" id="KW-1185">Reference proteome</keyword>
<accession>A0A2P5BMG8</accession>